<evidence type="ECO:0000313" key="14">
    <source>
        <dbReference type="EMBL" id="CAF1007665.1"/>
    </source>
</evidence>
<dbReference type="PANTHER" id="PTHR13871">
    <property type="entry name" value="THIOREDOXIN"/>
    <property type="match status" value="1"/>
</dbReference>
<keyword evidence="2" id="KW-0479">Metal-binding</keyword>
<evidence type="ECO:0000313" key="16">
    <source>
        <dbReference type="EMBL" id="CAF3776599.1"/>
    </source>
</evidence>
<proteinExistence type="inferred from homology"/>
<keyword evidence="6" id="KW-0560">Oxidoreductase</keyword>
<keyword evidence="4 11" id="KW-0863">Zinc-finger</keyword>
<evidence type="ECO:0000256" key="7">
    <source>
        <dbReference type="ARBA" id="ARBA00023027"/>
    </source>
</evidence>
<keyword evidence="5" id="KW-0862">Zinc</keyword>
<comment type="similarity">
    <text evidence="8">Belongs to the nucleoredoxin family.</text>
</comment>
<dbReference type="AlphaFoldDB" id="A0A814XYU4"/>
<dbReference type="GO" id="GO:0047134">
    <property type="term" value="F:protein-disulfide reductase [NAD(P)H] activity"/>
    <property type="evidence" value="ECO:0007669"/>
    <property type="project" value="UniProtKB-EC"/>
</dbReference>
<evidence type="ECO:0000313" key="18">
    <source>
        <dbReference type="Proteomes" id="UP000663829"/>
    </source>
</evidence>
<evidence type="ECO:0000256" key="6">
    <source>
        <dbReference type="ARBA" id="ARBA00023002"/>
    </source>
</evidence>
<dbReference type="InterPro" id="IPR052259">
    <property type="entry name" value="Nucleoredoxin-like"/>
</dbReference>
<evidence type="ECO:0000256" key="9">
    <source>
        <dbReference type="ARBA" id="ARBA00047388"/>
    </source>
</evidence>
<dbReference type="EMBL" id="CAJNOK010006565">
    <property type="protein sequence ID" value="CAF1007665.1"/>
    <property type="molecule type" value="Genomic_DNA"/>
</dbReference>
<evidence type="ECO:0000256" key="11">
    <source>
        <dbReference type="PROSITE-ProRule" id="PRU00228"/>
    </source>
</evidence>
<evidence type="ECO:0000256" key="1">
    <source>
        <dbReference type="ARBA" id="ARBA00012612"/>
    </source>
</evidence>
<dbReference type="Pfam" id="PF00569">
    <property type="entry name" value="ZZ"/>
    <property type="match status" value="1"/>
</dbReference>
<evidence type="ECO:0000259" key="12">
    <source>
        <dbReference type="PROSITE" id="PS50135"/>
    </source>
</evidence>
<organism evidence="15 18">
    <name type="scientific">Didymodactylos carnosus</name>
    <dbReference type="NCBI Taxonomy" id="1234261"/>
    <lineage>
        <taxon>Eukaryota</taxon>
        <taxon>Metazoa</taxon>
        <taxon>Spiralia</taxon>
        <taxon>Gnathifera</taxon>
        <taxon>Rotifera</taxon>
        <taxon>Eurotatoria</taxon>
        <taxon>Bdelloidea</taxon>
        <taxon>Philodinida</taxon>
        <taxon>Philodinidae</taxon>
        <taxon>Didymodactylos</taxon>
    </lineage>
</organism>
<dbReference type="PANTHER" id="PTHR13871:SF96">
    <property type="entry name" value="THIOREDOXIN DOMAIN-CONTAINING PROTEIN"/>
    <property type="match status" value="1"/>
</dbReference>
<keyword evidence="7" id="KW-0520">NAD</keyword>
<dbReference type="Pfam" id="PF13905">
    <property type="entry name" value="Thioredoxin_8"/>
    <property type="match status" value="2"/>
</dbReference>
<reference evidence="15" key="1">
    <citation type="submission" date="2021-02" db="EMBL/GenBank/DDBJ databases">
        <authorList>
            <person name="Nowell W R."/>
        </authorList>
    </citation>
    <scope>NUCLEOTIDE SEQUENCE</scope>
</reference>
<evidence type="ECO:0000256" key="10">
    <source>
        <dbReference type="ARBA" id="ARBA00047804"/>
    </source>
</evidence>
<dbReference type="InterPro" id="IPR013766">
    <property type="entry name" value="Thioredoxin_domain"/>
</dbReference>
<dbReference type="InterPro" id="IPR000433">
    <property type="entry name" value="Znf_ZZ"/>
</dbReference>
<sequence length="413" mass="47264">MLAETYKTLSDDIKSKFDIVFVSSDQDQASFDEYFHQEMPWKAIPYEDRDRKNKLSKQYKIRGIPSLIVLKPDGSVLTENGRDEFTAAKAAVIEKWIKGETLYWSRKPKDDSEYVWKTGEDDGDAVACEQCFMKPIVGDRFRCTEKDCDKDLCNECTEKNVHNEHGREKLIKYLIPKRHYSLKELLGDGQVLIRTNSGKDRLPVADAIKDKKAIGLYFFAHGYPPSHQFTRKLAEIYRQMSDSAETAYSFDIISVSLDCNDKELLEEYLQNVPWKTVPFDEAGQVLKLHSYFNIVDLPSLIVLDSKGEILAKNGSKAIDRLKLEAVEVWSKGEKIQTPLPPTPPEEFIWSSISCDGCKTFPLVGLRYQCKQCLADGKARYSYDLCKACKENGHEHQVELVPQPLDEGNQEEED</sequence>
<protein>
    <recommendedName>
        <fullName evidence="1">protein-disulfide reductase</fullName>
        <ecNumber evidence="1">1.8.1.8</ecNumber>
    </recommendedName>
</protein>
<dbReference type="SMART" id="SM00291">
    <property type="entry name" value="ZnF_ZZ"/>
    <property type="match status" value="2"/>
</dbReference>
<dbReference type="Gene3D" id="3.30.60.90">
    <property type="match status" value="2"/>
</dbReference>
<dbReference type="OrthoDB" id="189920at2759"/>
<dbReference type="EC" id="1.8.1.8" evidence="1"/>
<comment type="catalytic activity">
    <reaction evidence="10">
        <text>[protein]-dithiol + NADP(+) = [protein]-disulfide + NADPH + H(+)</text>
        <dbReference type="Rhea" id="RHEA:18753"/>
        <dbReference type="Rhea" id="RHEA-COMP:10593"/>
        <dbReference type="Rhea" id="RHEA-COMP:10594"/>
        <dbReference type="ChEBI" id="CHEBI:15378"/>
        <dbReference type="ChEBI" id="CHEBI:29950"/>
        <dbReference type="ChEBI" id="CHEBI:50058"/>
        <dbReference type="ChEBI" id="CHEBI:57783"/>
        <dbReference type="ChEBI" id="CHEBI:58349"/>
        <dbReference type="EC" id="1.8.1.8"/>
    </reaction>
</comment>
<gene>
    <name evidence="15" type="ORF">GPM918_LOCUS24748</name>
    <name evidence="14" type="ORF">OVA965_LOCUS14879</name>
    <name evidence="17" type="ORF">SRO942_LOCUS24751</name>
    <name evidence="16" type="ORF">TMI583_LOCUS14880</name>
</gene>
<dbReference type="EMBL" id="CAJOBA010006572">
    <property type="protein sequence ID" value="CAF3776599.1"/>
    <property type="molecule type" value="Genomic_DNA"/>
</dbReference>
<comment type="caution">
    <text evidence="15">The sequence shown here is derived from an EMBL/GenBank/DDBJ whole genome shotgun (WGS) entry which is preliminary data.</text>
</comment>
<dbReference type="InterPro" id="IPR036249">
    <property type="entry name" value="Thioredoxin-like_sf"/>
</dbReference>
<dbReference type="GO" id="GO:0008270">
    <property type="term" value="F:zinc ion binding"/>
    <property type="evidence" value="ECO:0007669"/>
    <property type="project" value="UniProtKB-KW"/>
</dbReference>
<evidence type="ECO:0000259" key="13">
    <source>
        <dbReference type="PROSITE" id="PS51352"/>
    </source>
</evidence>
<dbReference type="Proteomes" id="UP000681722">
    <property type="component" value="Unassembled WGS sequence"/>
</dbReference>
<evidence type="ECO:0000256" key="4">
    <source>
        <dbReference type="ARBA" id="ARBA00022771"/>
    </source>
</evidence>
<dbReference type="EMBL" id="CAJOBC010009348">
    <property type="protein sequence ID" value="CAF3985559.1"/>
    <property type="molecule type" value="Genomic_DNA"/>
</dbReference>
<dbReference type="PROSITE" id="PS50135">
    <property type="entry name" value="ZF_ZZ_2"/>
    <property type="match status" value="1"/>
</dbReference>
<keyword evidence="18" id="KW-1185">Reference proteome</keyword>
<name>A0A814XYU4_9BILA</name>
<evidence type="ECO:0000256" key="8">
    <source>
        <dbReference type="ARBA" id="ARBA00025782"/>
    </source>
</evidence>
<dbReference type="SUPFAM" id="SSF57850">
    <property type="entry name" value="RING/U-box"/>
    <property type="match status" value="2"/>
</dbReference>
<feature type="domain" description="ZZ-type" evidence="12">
    <location>
        <begin position="349"/>
        <end position="409"/>
    </location>
</feature>
<evidence type="ECO:0000313" key="15">
    <source>
        <dbReference type="EMBL" id="CAF1222283.1"/>
    </source>
</evidence>
<evidence type="ECO:0000256" key="2">
    <source>
        <dbReference type="ARBA" id="ARBA00022723"/>
    </source>
</evidence>
<dbReference type="InterPro" id="IPR012336">
    <property type="entry name" value="Thioredoxin-like_fold"/>
</dbReference>
<dbReference type="EMBL" id="CAJNOQ010009345">
    <property type="protein sequence ID" value="CAF1222283.1"/>
    <property type="molecule type" value="Genomic_DNA"/>
</dbReference>
<dbReference type="Proteomes" id="UP000663829">
    <property type="component" value="Unassembled WGS sequence"/>
</dbReference>
<dbReference type="SUPFAM" id="SSF52833">
    <property type="entry name" value="Thioredoxin-like"/>
    <property type="match status" value="2"/>
</dbReference>
<accession>A0A814XYU4</accession>
<evidence type="ECO:0000256" key="5">
    <source>
        <dbReference type="ARBA" id="ARBA00022833"/>
    </source>
</evidence>
<evidence type="ECO:0000256" key="3">
    <source>
        <dbReference type="ARBA" id="ARBA00022737"/>
    </source>
</evidence>
<evidence type="ECO:0000313" key="17">
    <source>
        <dbReference type="EMBL" id="CAF3985559.1"/>
    </source>
</evidence>
<dbReference type="PROSITE" id="PS51352">
    <property type="entry name" value="THIOREDOXIN_2"/>
    <property type="match status" value="1"/>
</dbReference>
<keyword evidence="3" id="KW-0677">Repeat</keyword>
<dbReference type="InterPro" id="IPR043145">
    <property type="entry name" value="Znf_ZZ_sf"/>
</dbReference>
<comment type="catalytic activity">
    <reaction evidence="9">
        <text>[protein]-dithiol + NAD(+) = [protein]-disulfide + NADH + H(+)</text>
        <dbReference type="Rhea" id="RHEA:18749"/>
        <dbReference type="Rhea" id="RHEA-COMP:10593"/>
        <dbReference type="Rhea" id="RHEA-COMP:10594"/>
        <dbReference type="ChEBI" id="CHEBI:15378"/>
        <dbReference type="ChEBI" id="CHEBI:29950"/>
        <dbReference type="ChEBI" id="CHEBI:50058"/>
        <dbReference type="ChEBI" id="CHEBI:57540"/>
        <dbReference type="ChEBI" id="CHEBI:57945"/>
        <dbReference type="EC" id="1.8.1.8"/>
    </reaction>
</comment>
<dbReference type="Gene3D" id="3.40.30.10">
    <property type="entry name" value="Glutaredoxin"/>
    <property type="match status" value="2"/>
</dbReference>
<dbReference type="Proteomes" id="UP000677228">
    <property type="component" value="Unassembled WGS sequence"/>
</dbReference>
<dbReference type="Proteomes" id="UP000682733">
    <property type="component" value="Unassembled WGS sequence"/>
</dbReference>
<feature type="domain" description="Thioredoxin" evidence="13">
    <location>
        <begin position="171"/>
        <end position="331"/>
    </location>
</feature>